<dbReference type="OrthoDB" id="7457040at2759"/>
<feature type="repeat" description="PPR" evidence="2">
    <location>
        <begin position="268"/>
        <end position="298"/>
    </location>
</feature>
<dbReference type="Pfam" id="PF01535">
    <property type="entry name" value="PPR"/>
    <property type="match status" value="3"/>
</dbReference>
<proteinExistence type="predicted"/>
<dbReference type="PANTHER" id="PTHR47926:SF465">
    <property type="entry name" value="PENTATRICOPEPTIDE REPEAT (PPR-LIKE) SUPERFAMILY PROTEIN"/>
    <property type="match status" value="1"/>
</dbReference>
<dbReference type="NCBIfam" id="TIGR00756">
    <property type="entry name" value="PPR"/>
    <property type="match status" value="5"/>
</dbReference>
<feature type="repeat" description="PPR" evidence="2">
    <location>
        <begin position="35"/>
        <end position="69"/>
    </location>
</feature>
<reference evidence="4" key="1">
    <citation type="journal article" date="2014" name="Science">
        <title>The coffee genome provides insight into the convergent evolution of caffeine biosynthesis.</title>
        <authorList>
            <person name="Denoeud F."/>
            <person name="Carretero-Paulet L."/>
            <person name="Dereeper A."/>
            <person name="Droc G."/>
            <person name="Guyot R."/>
            <person name="Pietrella M."/>
            <person name="Zheng C."/>
            <person name="Alberti A."/>
            <person name="Anthony F."/>
            <person name="Aprea G."/>
            <person name="Aury J.M."/>
            <person name="Bento P."/>
            <person name="Bernard M."/>
            <person name="Bocs S."/>
            <person name="Campa C."/>
            <person name="Cenci A."/>
            <person name="Combes M.C."/>
            <person name="Crouzillat D."/>
            <person name="Da Silva C."/>
            <person name="Daddiego L."/>
            <person name="De Bellis F."/>
            <person name="Dussert S."/>
            <person name="Garsmeur O."/>
            <person name="Gayraud T."/>
            <person name="Guignon V."/>
            <person name="Jahn K."/>
            <person name="Jamilloux V."/>
            <person name="Joet T."/>
            <person name="Labadie K."/>
            <person name="Lan T."/>
            <person name="Leclercq J."/>
            <person name="Lepelley M."/>
            <person name="Leroy T."/>
            <person name="Li L.T."/>
            <person name="Librado P."/>
            <person name="Lopez L."/>
            <person name="Munoz A."/>
            <person name="Noel B."/>
            <person name="Pallavicini A."/>
            <person name="Perrotta G."/>
            <person name="Poncet V."/>
            <person name="Pot D."/>
            <person name="Priyono X."/>
            <person name="Rigoreau M."/>
            <person name="Rouard M."/>
            <person name="Rozas J."/>
            <person name="Tranchant-Dubreuil C."/>
            <person name="VanBuren R."/>
            <person name="Zhang Q."/>
            <person name="Andrade A.C."/>
            <person name="Argout X."/>
            <person name="Bertrand B."/>
            <person name="de Kochko A."/>
            <person name="Graziosi G."/>
            <person name="Henry R.J."/>
            <person name="Jayarama X."/>
            <person name="Ming R."/>
            <person name="Nagai C."/>
            <person name="Rounsley S."/>
            <person name="Sankoff D."/>
            <person name="Giuliano G."/>
            <person name="Albert V.A."/>
            <person name="Wincker P."/>
            <person name="Lashermes P."/>
        </authorList>
    </citation>
    <scope>NUCLEOTIDE SEQUENCE [LARGE SCALE GENOMIC DNA]</scope>
    <source>
        <strain evidence="4">cv. DH200-94</strain>
    </source>
</reference>
<dbReference type="GO" id="GO:0003723">
    <property type="term" value="F:RNA binding"/>
    <property type="evidence" value="ECO:0007669"/>
    <property type="project" value="InterPro"/>
</dbReference>
<evidence type="ECO:0000313" key="3">
    <source>
        <dbReference type="EMBL" id="CDO98929.1"/>
    </source>
</evidence>
<dbReference type="InterPro" id="IPR011990">
    <property type="entry name" value="TPR-like_helical_dom_sf"/>
</dbReference>
<dbReference type="AlphaFoldDB" id="A0A068TSH2"/>
<dbReference type="PANTHER" id="PTHR47926">
    <property type="entry name" value="PENTATRICOPEPTIDE REPEAT-CONTAINING PROTEIN"/>
    <property type="match status" value="1"/>
</dbReference>
<dbReference type="Gene3D" id="1.25.40.10">
    <property type="entry name" value="Tetratricopeptide repeat domain"/>
    <property type="match status" value="4"/>
</dbReference>
<feature type="repeat" description="PPR" evidence="2">
    <location>
        <begin position="167"/>
        <end position="201"/>
    </location>
</feature>
<sequence>MYRHLAHVTSKLTALARSGRIVCARKMFDEMRQRDTIAWNAMLSGYSRLGFHQETLLLFSQMRTSNSKLDHYTFTSALSASAGLGNLPSGQKLHALIVVFGYTLFLPVNNALIDMYGKCMSSPDANRVFEDMGSKNEVSWCSLLFAYVNTGDFDFASSIFSAMPNRVVVAWNTMIAGYAKSGEVELCFDLFKKMLDDSSLPDQWTLSAVMNACAGVSKSCYGCMVHSFIIKSGWSSAVEVSNSIISAYVRFGFHNEISKMIDCLGVLNQVSWNAIIDAYMKAGNCQEALHVFQQAREKNVVSWTTMIAGFARNANGEHAFSIFVDMLRSGLKPDDFTFGAVLHACSSLATLGQGKTIHGCVVQSGLSRYGYVGNSLLNMYAKCGDIVDSFKVFNEILERDLTTWNTMLFAYGLYGLSTQALQLFESMVASGFEPDKVTFIGLLMTCSHSGLIETGRFVFESMTALHGISPDIDHVACMVDMLGRAGHLREARELADQYFGVQSEKISSCDVLFGACSGQDDIEMGAELGEQLQILEPQNEMGYVLLSNVYCASGQWKEAEIIRRRMARQQVKKLPGFSWIEVKNEMASFVAGTRSNACVRELSYMLSILGSEMRYPITVAQWD</sequence>
<name>A0A068TSH2_COFCA</name>
<dbReference type="SUPFAM" id="SSF48452">
    <property type="entry name" value="TPR-like"/>
    <property type="match status" value="1"/>
</dbReference>
<dbReference type="OMA" id="HMELAHE"/>
<evidence type="ECO:0000256" key="1">
    <source>
        <dbReference type="ARBA" id="ARBA00022737"/>
    </source>
</evidence>
<feature type="repeat" description="PPR" evidence="2">
    <location>
        <begin position="299"/>
        <end position="333"/>
    </location>
</feature>
<organism evidence="3 4">
    <name type="scientific">Coffea canephora</name>
    <name type="common">Robusta coffee</name>
    <dbReference type="NCBI Taxonomy" id="49390"/>
    <lineage>
        <taxon>Eukaryota</taxon>
        <taxon>Viridiplantae</taxon>
        <taxon>Streptophyta</taxon>
        <taxon>Embryophyta</taxon>
        <taxon>Tracheophyta</taxon>
        <taxon>Spermatophyta</taxon>
        <taxon>Magnoliopsida</taxon>
        <taxon>eudicotyledons</taxon>
        <taxon>Gunneridae</taxon>
        <taxon>Pentapetalae</taxon>
        <taxon>asterids</taxon>
        <taxon>lamiids</taxon>
        <taxon>Gentianales</taxon>
        <taxon>Rubiaceae</taxon>
        <taxon>Ixoroideae</taxon>
        <taxon>Gardenieae complex</taxon>
        <taxon>Bertiereae - Coffeeae clade</taxon>
        <taxon>Coffeeae</taxon>
        <taxon>Coffea</taxon>
    </lineage>
</organism>
<dbReference type="FunFam" id="1.25.40.10:FF:000158">
    <property type="entry name" value="pentatricopeptide repeat-containing protein At2g33680"/>
    <property type="match status" value="1"/>
</dbReference>
<dbReference type="InterPro" id="IPR002885">
    <property type="entry name" value="PPR_rpt"/>
</dbReference>
<dbReference type="InParanoid" id="A0A068TSH2"/>
<evidence type="ECO:0000313" key="4">
    <source>
        <dbReference type="Proteomes" id="UP000295252"/>
    </source>
</evidence>
<keyword evidence="1" id="KW-0677">Repeat</keyword>
<evidence type="ECO:0000256" key="2">
    <source>
        <dbReference type="PROSITE-ProRule" id="PRU00708"/>
    </source>
</evidence>
<dbReference type="GO" id="GO:0099402">
    <property type="term" value="P:plant organ development"/>
    <property type="evidence" value="ECO:0007669"/>
    <property type="project" value="UniProtKB-ARBA"/>
</dbReference>
<dbReference type="InterPro" id="IPR046848">
    <property type="entry name" value="E_motif"/>
</dbReference>
<feature type="repeat" description="PPR" evidence="2">
    <location>
        <begin position="400"/>
        <end position="434"/>
    </location>
</feature>
<dbReference type="GO" id="GO:0009451">
    <property type="term" value="P:RNA modification"/>
    <property type="evidence" value="ECO:0007669"/>
    <property type="project" value="InterPro"/>
</dbReference>
<dbReference type="EMBL" id="HG739087">
    <property type="protein sequence ID" value="CDO98929.1"/>
    <property type="molecule type" value="Genomic_DNA"/>
</dbReference>
<evidence type="ECO:0008006" key="5">
    <source>
        <dbReference type="Google" id="ProtNLM"/>
    </source>
</evidence>
<dbReference type="InterPro" id="IPR046960">
    <property type="entry name" value="PPR_At4g14850-like_plant"/>
</dbReference>
<dbReference type="PROSITE" id="PS51375">
    <property type="entry name" value="PPR"/>
    <property type="match status" value="5"/>
</dbReference>
<dbReference type="Gramene" id="CDO98929">
    <property type="protein sequence ID" value="CDO98929"/>
    <property type="gene ID" value="GSCOC_T00025894001"/>
</dbReference>
<dbReference type="PhylomeDB" id="A0A068TSH2"/>
<dbReference type="FunFam" id="1.25.40.10:FF:000441">
    <property type="entry name" value="Pentatricopeptide repeat-containing protein mitochondrial"/>
    <property type="match status" value="1"/>
</dbReference>
<gene>
    <name evidence="3" type="ORF">GSCOC_T00025894001</name>
</gene>
<dbReference type="Proteomes" id="UP000295252">
    <property type="component" value="Chromosome V"/>
</dbReference>
<keyword evidence="4" id="KW-1185">Reference proteome</keyword>
<dbReference type="Pfam" id="PF13041">
    <property type="entry name" value="PPR_2"/>
    <property type="match status" value="4"/>
</dbReference>
<dbReference type="Pfam" id="PF20431">
    <property type="entry name" value="E_motif"/>
    <property type="match status" value="1"/>
</dbReference>
<dbReference type="FunCoup" id="A0A068TSH2">
    <property type="interactions" value="424"/>
</dbReference>
<protein>
    <recommendedName>
        <fullName evidence="5">Pentatricopeptide repeat-containing protein</fullName>
    </recommendedName>
</protein>
<accession>A0A068TSH2</accession>